<dbReference type="InterPro" id="IPR019379">
    <property type="entry name" value="Gamma_Secretase_Asp_P_PEN2"/>
</dbReference>
<dbReference type="GO" id="GO:0007219">
    <property type="term" value="P:Notch signaling pathway"/>
    <property type="evidence" value="ECO:0007669"/>
    <property type="project" value="UniProtKB-KW"/>
</dbReference>
<organism evidence="9 10">
    <name type="scientific">Amborella trichopoda</name>
    <dbReference type="NCBI Taxonomy" id="13333"/>
    <lineage>
        <taxon>Eukaryota</taxon>
        <taxon>Viridiplantae</taxon>
        <taxon>Streptophyta</taxon>
        <taxon>Embryophyta</taxon>
        <taxon>Tracheophyta</taxon>
        <taxon>Spermatophyta</taxon>
        <taxon>Magnoliopsida</taxon>
        <taxon>Amborellales</taxon>
        <taxon>Amborellaceae</taxon>
        <taxon>Amborella</taxon>
    </lineage>
</organism>
<evidence type="ECO:0000313" key="10">
    <source>
        <dbReference type="Proteomes" id="UP000017836"/>
    </source>
</evidence>
<keyword evidence="10" id="KW-1185">Reference proteome</keyword>
<feature type="region of interest" description="Disordered" evidence="7">
    <location>
        <begin position="1"/>
        <end position="24"/>
    </location>
</feature>
<evidence type="ECO:0000313" key="9">
    <source>
        <dbReference type="EMBL" id="ERN04729.1"/>
    </source>
</evidence>
<dbReference type="OMA" id="QVWPTID"/>
<evidence type="ECO:0000256" key="4">
    <source>
        <dbReference type="ARBA" id="ARBA00022976"/>
    </source>
</evidence>
<evidence type="ECO:0000256" key="5">
    <source>
        <dbReference type="ARBA" id="ARBA00022989"/>
    </source>
</evidence>
<evidence type="ECO:0000256" key="8">
    <source>
        <dbReference type="SAM" id="Phobius"/>
    </source>
</evidence>
<comment type="similarity">
    <text evidence="2">Belongs to the PEN-2 family.</text>
</comment>
<comment type="subcellular location">
    <subcellularLocation>
        <location evidence="1">Membrane</location>
        <topology evidence="1">Multi-pass membrane protein</topology>
    </subcellularLocation>
</comment>
<dbReference type="GO" id="GO:0005798">
    <property type="term" value="C:Golgi-associated vesicle"/>
    <property type="evidence" value="ECO:0007669"/>
    <property type="project" value="EnsemblPlants"/>
</dbReference>
<dbReference type="AlphaFoldDB" id="W1PAN4"/>
<dbReference type="HOGENOM" id="CLU_124142_0_0_1"/>
<keyword evidence="3 8" id="KW-0812">Transmembrane</keyword>
<dbReference type="PANTHER" id="PTHR16318">
    <property type="entry name" value="GAMMA-SECRETASE SUBUNIT PEN-2"/>
    <property type="match status" value="1"/>
</dbReference>
<proteinExistence type="inferred from homology"/>
<dbReference type="KEGG" id="atr:18432894"/>
<sequence>MEEGEAEERRHLTAGGEGRGHLSLSTSWPTVDGLLGLDEEDAVKYARNFFRAGFFLLPFLWFLNSFYFWPVLTRSSSFPRLRPYVLGSAIGFAVFMVLLCLWALTFAIGGERLFGPIWQHLVMYNVANTFGLTSWSQM</sequence>
<evidence type="ECO:0000256" key="6">
    <source>
        <dbReference type="ARBA" id="ARBA00023136"/>
    </source>
</evidence>
<dbReference type="Gramene" id="ERN04729">
    <property type="protein sequence ID" value="ERN04729"/>
    <property type="gene ID" value="AMTR_s00186p00022560"/>
</dbReference>
<evidence type="ECO:0000256" key="3">
    <source>
        <dbReference type="ARBA" id="ARBA00022692"/>
    </source>
</evidence>
<keyword evidence="4" id="KW-0914">Notch signaling pathway</keyword>
<dbReference type="GO" id="GO:0070765">
    <property type="term" value="C:gamma-secretase complex"/>
    <property type="evidence" value="ECO:0000318"/>
    <property type="project" value="GO_Central"/>
</dbReference>
<protein>
    <recommendedName>
        <fullName evidence="11">Gamma-secretase subunit PEN-2</fullName>
    </recommendedName>
</protein>
<dbReference type="STRING" id="13333.W1PAN4"/>
<accession>W1PAN4</accession>
<feature type="transmembrane region" description="Helical" evidence="8">
    <location>
        <begin position="49"/>
        <end position="72"/>
    </location>
</feature>
<feature type="transmembrane region" description="Helical" evidence="8">
    <location>
        <begin position="84"/>
        <end position="105"/>
    </location>
</feature>
<dbReference type="OrthoDB" id="524898at2759"/>
<dbReference type="EMBL" id="KI394180">
    <property type="protein sequence ID" value="ERN04729.1"/>
    <property type="molecule type" value="Genomic_DNA"/>
</dbReference>
<evidence type="ECO:0000256" key="1">
    <source>
        <dbReference type="ARBA" id="ARBA00004141"/>
    </source>
</evidence>
<reference evidence="10" key="1">
    <citation type="journal article" date="2013" name="Science">
        <title>The Amborella genome and the evolution of flowering plants.</title>
        <authorList>
            <consortium name="Amborella Genome Project"/>
        </authorList>
    </citation>
    <scope>NUCLEOTIDE SEQUENCE [LARGE SCALE GENOMIC DNA]</scope>
</reference>
<gene>
    <name evidence="9" type="ORF">AMTR_s00186p00022560</name>
</gene>
<dbReference type="Pfam" id="PF10251">
    <property type="entry name" value="PEN-2"/>
    <property type="match status" value="1"/>
</dbReference>
<dbReference type="eggNOG" id="KOG3402">
    <property type="taxonomic scope" value="Eukaryota"/>
</dbReference>
<evidence type="ECO:0000256" key="2">
    <source>
        <dbReference type="ARBA" id="ARBA00009607"/>
    </source>
</evidence>
<keyword evidence="6 8" id="KW-0472">Membrane</keyword>
<dbReference type="Proteomes" id="UP000017836">
    <property type="component" value="Unassembled WGS sequence"/>
</dbReference>
<evidence type="ECO:0008006" key="11">
    <source>
        <dbReference type="Google" id="ProtNLM"/>
    </source>
</evidence>
<keyword evidence="5 8" id="KW-1133">Transmembrane helix</keyword>
<evidence type="ECO:0000256" key="7">
    <source>
        <dbReference type="SAM" id="MobiDB-lite"/>
    </source>
</evidence>
<dbReference type="PANTHER" id="PTHR16318:SF0">
    <property type="entry name" value="GAMMA-SECRETASE SUBUNIT PEN-2"/>
    <property type="match status" value="1"/>
</dbReference>
<name>W1PAN4_AMBTC</name>